<evidence type="ECO:0000256" key="1">
    <source>
        <dbReference type="ARBA" id="ARBA00022723"/>
    </source>
</evidence>
<dbReference type="GO" id="GO:0046872">
    <property type="term" value="F:metal ion binding"/>
    <property type="evidence" value="ECO:0007669"/>
    <property type="project" value="UniProtKB-KW"/>
</dbReference>
<dbReference type="PROSITE" id="PS50023">
    <property type="entry name" value="LIM_DOMAIN_2"/>
    <property type="match status" value="1"/>
</dbReference>
<evidence type="ECO:0000256" key="2">
    <source>
        <dbReference type="ARBA" id="ARBA00022833"/>
    </source>
</evidence>
<dbReference type="GO" id="GO:0051017">
    <property type="term" value="P:actin filament bundle assembly"/>
    <property type="evidence" value="ECO:0007669"/>
    <property type="project" value="UniProtKB-ARBA"/>
</dbReference>
<dbReference type="EMBL" id="PKPP01022151">
    <property type="protein sequence ID" value="PWA34589.1"/>
    <property type="molecule type" value="Genomic_DNA"/>
</dbReference>
<protein>
    <submittedName>
        <fullName evidence="6">Zinc finger, LIM-type</fullName>
    </submittedName>
</protein>
<dbReference type="Pfam" id="PF00412">
    <property type="entry name" value="LIM"/>
    <property type="match status" value="1"/>
</dbReference>
<sequence>MSTEECIVCDDQFVDADEILSPDGVSYRDTFLKCSQCDEQISGNNYSSLDGNLYCKPHFEQKVKKNRRLPRGLSQLLPKPSELRAIRKENIRAKGDDELVTTTNQLQPSQLHPLVACNWIQDSSYESLNAKSRL</sequence>
<gene>
    <name evidence="6" type="ORF">CTI12_AA617620</name>
</gene>
<reference evidence="6 7" key="1">
    <citation type="journal article" date="2018" name="Mol. Plant">
        <title>The genome of Artemisia annua provides insight into the evolution of Asteraceae family and artemisinin biosynthesis.</title>
        <authorList>
            <person name="Shen Q."/>
            <person name="Zhang L."/>
            <person name="Liao Z."/>
            <person name="Wang S."/>
            <person name="Yan T."/>
            <person name="Shi P."/>
            <person name="Liu M."/>
            <person name="Fu X."/>
            <person name="Pan Q."/>
            <person name="Wang Y."/>
            <person name="Lv Z."/>
            <person name="Lu X."/>
            <person name="Zhang F."/>
            <person name="Jiang W."/>
            <person name="Ma Y."/>
            <person name="Chen M."/>
            <person name="Hao X."/>
            <person name="Li L."/>
            <person name="Tang Y."/>
            <person name="Lv G."/>
            <person name="Zhou Y."/>
            <person name="Sun X."/>
            <person name="Brodelius P.E."/>
            <person name="Rose J.K.C."/>
            <person name="Tang K."/>
        </authorList>
    </citation>
    <scope>NUCLEOTIDE SEQUENCE [LARGE SCALE GENOMIC DNA]</scope>
    <source>
        <strain evidence="7">cv. Huhao1</strain>
        <tissue evidence="6">Leaf</tissue>
    </source>
</reference>
<dbReference type="AlphaFoldDB" id="A0A2U1KCU4"/>
<dbReference type="InterPro" id="IPR001781">
    <property type="entry name" value="Znf_LIM"/>
</dbReference>
<evidence type="ECO:0000259" key="5">
    <source>
        <dbReference type="PROSITE" id="PS50023"/>
    </source>
</evidence>
<dbReference type="SMART" id="SM00132">
    <property type="entry name" value="LIM"/>
    <property type="match status" value="1"/>
</dbReference>
<feature type="domain" description="LIM zinc-binding" evidence="5">
    <location>
        <begin position="4"/>
        <end position="65"/>
    </location>
</feature>
<dbReference type="Proteomes" id="UP000245207">
    <property type="component" value="Unassembled WGS sequence"/>
</dbReference>
<accession>A0A2U1KCU4</accession>
<keyword evidence="1 4" id="KW-0479">Metal-binding</keyword>
<dbReference type="STRING" id="35608.A0A2U1KCU4"/>
<dbReference type="OrthoDB" id="6129702at2759"/>
<dbReference type="PANTHER" id="PTHR24206">
    <property type="entry name" value="OS06G0237300 PROTEIN"/>
    <property type="match status" value="1"/>
</dbReference>
<comment type="caution">
    <text evidence="6">The sequence shown here is derived from an EMBL/GenBank/DDBJ whole genome shotgun (WGS) entry which is preliminary data.</text>
</comment>
<evidence type="ECO:0000313" key="7">
    <source>
        <dbReference type="Proteomes" id="UP000245207"/>
    </source>
</evidence>
<proteinExistence type="predicted"/>
<name>A0A2U1KCU4_ARTAN</name>
<dbReference type="GO" id="GO:0051015">
    <property type="term" value="F:actin filament binding"/>
    <property type="evidence" value="ECO:0007669"/>
    <property type="project" value="UniProtKB-ARBA"/>
</dbReference>
<keyword evidence="3 4" id="KW-0440">LIM domain</keyword>
<evidence type="ECO:0000256" key="4">
    <source>
        <dbReference type="PROSITE-ProRule" id="PRU00125"/>
    </source>
</evidence>
<evidence type="ECO:0000256" key="3">
    <source>
        <dbReference type="ARBA" id="ARBA00023038"/>
    </source>
</evidence>
<keyword evidence="7" id="KW-1185">Reference proteome</keyword>
<keyword evidence="2 4" id="KW-0862">Zinc</keyword>
<dbReference type="SUPFAM" id="SSF57716">
    <property type="entry name" value="Glucocorticoid receptor-like (DNA-binding domain)"/>
    <property type="match status" value="1"/>
</dbReference>
<organism evidence="6 7">
    <name type="scientific">Artemisia annua</name>
    <name type="common">Sweet wormwood</name>
    <dbReference type="NCBI Taxonomy" id="35608"/>
    <lineage>
        <taxon>Eukaryota</taxon>
        <taxon>Viridiplantae</taxon>
        <taxon>Streptophyta</taxon>
        <taxon>Embryophyta</taxon>
        <taxon>Tracheophyta</taxon>
        <taxon>Spermatophyta</taxon>
        <taxon>Magnoliopsida</taxon>
        <taxon>eudicotyledons</taxon>
        <taxon>Gunneridae</taxon>
        <taxon>Pentapetalae</taxon>
        <taxon>asterids</taxon>
        <taxon>campanulids</taxon>
        <taxon>Asterales</taxon>
        <taxon>Asteraceae</taxon>
        <taxon>Asteroideae</taxon>
        <taxon>Anthemideae</taxon>
        <taxon>Artemisiinae</taxon>
        <taxon>Artemisia</taxon>
    </lineage>
</organism>
<dbReference type="Gene3D" id="2.10.110.10">
    <property type="entry name" value="Cysteine Rich Protein"/>
    <property type="match status" value="1"/>
</dbReference>
<evidence type="ECO:0000313" key="6">
    <source>
        <dbReference type="EMBL" id="PWA34589.1"/>
    </source>
</evidence>